<evidence type="ECO:0000259" key="6">
    <source>
        <dbReference type="SMART" id="SM00962"/>
    </source>
</evidence>
<dbReference type="PANTHER" id="PTHR43134">
    <property type="entry name" value="SIGNAL RECOGNITION PARTICLE RECEPTOR SUBUNIT ALPHA"/>
    <property type="match status" value="1"/>
</dbReference>
<dbReference type="Pfam" id="PF00448">
    <property type="entry name" value="SRP54"/>
    <property type="match status" value="1"/>
</dbReference>
<dbReference type="AlphaFoldDB" id="A0A519BG25"/>
<dbReference type="Proteomes" id="UP000316562">
    <property type="component" value="Unassembled WGS sequence"/>
</dbReference>
<feature type="domain" description="SRP54-type proteins GTP-binding" evidence="6">
    <location>
        <begin position="204"/>
        <end position="396"/>
    </location>
</feature>
<comment type="subcellular location">
    <subcellularLocation>
        <location evidence="1">Cell membrane</location>
        <topology evidence="1">Peripheral membrane protein</topology>
        <orientation evidence="1">Cytoplasmic side</orientation>
    </subcellularLocation>
</comment>
<dbReference type="InterPro" id="IPR027417">
    <property type="entry name" value="P-loop_NTPase"/>
</dbReference>
<reference evidence="7 8" key="1">
    <citation type="journal article" date="2019" name="ISME J.">
        <title>Insights into ecological role of a new deltaproteobacterial order Candidatus Acidulodesulfobacterales by metagenomics and metatranscriptomics.</title>
        <authorList>
            <person name="Tan S."/>
            <person name="Liu J."/>
            <person name="Fang Y."/>
            <person name="Hedlund B.P."/>
            <person name="Lian Z.H."/>
            <person name="Huang L.Y."/>
            <person name="Li J.T."/>
            <person name="Huang L.N."/>
            <person name="Li W.J."/>
            <person name="Jiang H.C."/>
            <person name="Dong H.L."/>
            <person name="Shu W.S."/>
        </authorList>
    </citation>
    <scope>NUCLEOTIDE SEQUENCE [LARGE SCALE GENOMIC DNA]</scope>
    <source>
        <strain evidence="7">AP2</strain>
    </source>
</reference>
<dbReference type="InterPro" id="IPR000897">
    <property type="entry name" value="SRP54_GTPase_dom"/>
</dbReference>
<name>A0A519BG25_ACIG2</name>
<keyword evidence="4" id="KW-0342">GTP-binding</keyword>
<evidence type="ECO:0000313" key="8">
    <source>
        <dbReference type="Proteomes" id="UP000316562"/>
    </source>
</evidence>
<protein>
    <recommendedName>
        <fullName evidence="6">SRP54-type proteins GTP-binding domain-containing protein</fullName>
    </recommendedName>
</protein>
<dbReference type="GO" id="GO:0005525">
    <property type="term" value="F:GTP binding"/>
    <property type="evidence" value="ECO:0007669"/>
    <property type="project" value="UniProtKB-KW"/>
</dbReference>
<dbReference type="GO" id="GO:0003924">
    <property type="term" value="F:GTPase activity"/>
    <property type="evidence" value="ECO:0007669"/>
    <property type="project" value="TreeGrafter"/>
</dbReference>
<keyword evidence="3" id="KW-0547">Nucleotide-binding</keyword>
<evidence type="ECO:0000256" key="3">
    <source>
        <dbReference type="ARBA" id="ARBA00022741"/>
    </source>
</evidence>
<evidence type="ECO:0000256" key="4">
    <source>
        <dbReference type="ARBA" id="ARBA00023134"/>
    </source>
</evidence>
<comment type="similarity">
    <text evidence="2">Belongs to the GTP-binding SRP family.</text>
</comment>
<gene>
    <name evidence="7" type="ORF">EVJ46_08445</name>
</gene>
<dbReference type="SMART" id="SM00962">
    <property type="entry name" value="SRP54"/>
    <property type="match status" value="1"/>
</dbReference>
<organism evidence="7 8">
    <name type="scientific">Acididesulfobacter guangdongensis</name>
    <dbReference type="NCBI Taxonomy" id="2597225"/>
    <lineage>
        <taxon>Bacteria</taxon>
        <taxon>Deltaproteobacteria</taxon>
        <taxon>Candidatus Acidulodesulfobacterales</taxon>
        <taxon>Candidatus Acididesulfobacter</taxon>
    </lineage>
</organism>
<dbReference type="GO" id="GO:0006614">
    <property type="term" value="P:SRP-dependent cotranslational protein targeting to membrane"/>
    <property type="evidence" value="ECO:0007669"/>
    <property type="project" value="InterPro"/>
</dbReference>
<dbReference type="Gene3D" id="3.40.50.300">
    <property type="entry name" value="P-loop containing nucleotide triphosphate hydrolases"/>
    <property type="match status" value="1"/>
</dbReference>
<proteinExistence type="inferred from homology"/>
<sequence>MQIKRYEVLDIKEAIKLIKRDLGEDAVIISTRQVNKSEEFGFFGKPFLEVVAAVDYNEEISVNGRDREEDNKKINYDLITPLYDDIKFLKDNFESIVEDKVIFVLNSKFEEVKSMLDELRFSIDFLKKEKSGSKIIDEELFSYLDRLGFDRRISVKLNDIFFKGLVLKNFTPNEKIEYFLKFFKKLIERRLEKKTALQSTVDGKILVSLIGNNGVGKTSSAAKLCAKYIFEKNKHVSLCSLDILKINGNEALKNYAKKLKIEFASIKNTDEFKTFVSNSDSDVIIVDSFGVNHNNLYQLNNLAKFFDIYKGKMKNSLLLSAQTKSHDAMRIYESFNNKIGLSSLIITKVDESYSIGNLAGIFLQSELTIDYLTNGENVPENIEEAKLDNLYGLFFPKPEI</sequence>
<evidence type="ECO:0000256" key="2">
    <source>
        <dbReference type="ARBA" id="ARBA00008531"/>
    </source>
</evidence>
<dbReference type="SUPFAM" id="SSF52540">
    <property type="entry name" value="P-loop containing nucleoside triphosphate hydrolases"/>
    <property type="match status" value="1"/>
</dbReference>
<keyword evidence="5" id="KW-0472">Membrane</keyword>
<evidence type="ECO:0000256" key="1">
    <source>
        <dbReference type="ARBA" id="ARBA00004413"/>
    </source>
</evidence>
<dbReference type="GO" id="GO:0005886">
    <property type="term" value="C:plasma membrane"/>
    <property type="evidence" value="ECO:0007669"/>
    <property type="project" value="UniProtKB-SubCell"/>
</dbReference>
<dbReference type="PANTHER" id="PTHR43134:SF3">
    <property type="entry name" value="FLAGELLAR BIOSYNTHESIS PROTEIN FLHF"/>
    <property type="match status" value="1"/>
</dbReference>
<accession>A0A519BG25</accession>
<evidence type="ECO:0000256" key="5">
    <source>
        <dbReference type="ARBA" id="ARBA00023136"/>
    </source>
</evidence>
<evidence type="ECO:0000313" key="7">
    <source>
        <dbReference type="EMBL" id="RZD16204.1"/>
    </source>
</evidence>
<comment type="caution">
    <text evidence="7">The sequence shown here is derived from an EMBL/GenBank/DDBJ whole genome shotgun (WGS) entry which is preliminary data.</text>
</comment>
<dbReference type="Gene3D" id="1.20.120.1380">
    <property type="entry name" value="Flagellar FlhF biosynthesis protein, N domain"/>
    <property type="match status" value="1"/>
</dbReference>
<dbReference type="GO" id="GO:0005047">
    <property type="term" value="F:signal recognition particle binding"/>
    <property type="evidence" value="ECO:0007669"/>
    <property type="project" value="TreeGrafter"/>
</dbReference>
<dbReference type="EMBL" id="SGBC01000003">
    <property type="protein sequence ID" value="RZD16204.1"/>
    <property type="molecule type" value="Genomic_DNA"/>
</dbReference>